<keyword evidence="5" id="KW-0690">Ribosome biogenesis</keyword>
<evidence type="ECO:0000259" key="9">
    <source>
        <dbReference type="Pfam" id="PF01172"/>
    </source>
</evidence>
<dbReference type="Gene3D" id="3.30.70.240">
    <property type="match status" value="1"/>
</dbReference>
<gene>
    <name evidence="12" type="ORF">BGZ80_009766</name>
</gene>
<dbReference type="InterPro" id="IPR037188">
    <property type="entry name" value="Sdo1/SBDS_central_sf"/>
</dbReference>
<dbReference type="Proteomes" id="UP000703661">
    <property type="component" value="Unassembled WGS sequence"/>
</dbReference>
<organism evidence="12 13">
    <name type="scientific">Entomortierella chlamydospora</name>
    <dbReference type="NCBI Taxonomy" id="101097"/>
    <lineage>
        <taxon>Eukaryota</taxon>
        <taxon>Fungi</taxon>
        <taxon>Fungi incertae sedis</taxon>
        <taxon>Mucoromycota</taxon>
        <taxon>Mortierellomycotina</taxon>
        <taxon>Mortierellomycetes</taxon>
        <taxon>Mortierellales</taxon>
        <taxon>Mortierellaceae</taxon>
        <taxon>Entomortierella</taxon>
    </lineage>
</organism>
<accession>A0A9P6T084</accession>
<keyword evidence="6" id="KW-0539">Nucleus</keyword>
<dbReference type="InterPro" id="IPR036786">
    <property type="entry name" value="Ribosome_mat_SBDS_N_sf"/>
</dbReference>
<evidence type="ECO:0000256" key="7">
    <source>
        <dbReference type="ARBA" id="ARBA00049708"/>
    </source>
</evidence>
<dbReference type="PANTHER" id="PTHR10927">
    <property type="entry name" value="RIBOSOME MATURATION PROTEIN SBDS"/>
    <property type="match status" value="1"/>
</dbReference>
<dbReference type="FunFam" id="3.30.1250.10:FF:000001">
    <property type="entry name" value="SBDS, ribosome maturation factor"/>
    <property type="match status" value="1"/>
</dbReference>
<comment type="similarity">
    <text evidence="3">Belongs to the SDO1/SBDS family.</text>
</comment>
<dbReference type="InterPro" id="IPR018978">
    <property type="entry name" value="SDO1/SBDS_central"/>
</dbReference>
<evidence type="ECO:0000256" key="8">
    <source>
        <dbReference type="ARBA" id="ARBA00071414"/>
    </source>
</evidence>
<evidence type="ECO:0000256" key="2">
    <source>
        <dbReference type="ARBA" id="ARBA00004496"/>
    </source>
</evidence>
<feature type="domain" description="Ribosome maturation protein SDO1/SBDS C-terminal" evidence="11">
    <location>
        <begin position="178"/>
        <end position="245"/>
    </location>
</feature>
<dbReference type="SUPFAM" id="SSF109728">
    <property type="entry name" value="Hypothetical protein AF0491, middle domain"/>
    <property type="match status" value="1"/>
</dbReference>
<dbReference type="InterPro" id="IPR002140">
    <property type="entry name" value="Sdo1/SBDS"/>
</dbReference>
<evidence type="ECO:0000259" key="11">
    <source>
        <dbReference type="Pfam" id="PF20268"/>
    </source>
</evidence>
<dbReference type="InterPro" id="IPR046928">
    <property type="entry name" value="SDO1/SBDS_C"/>
</dbReference>
<feature type="domain" description="Ribosome maturation protein SDO1/SBDS central" evidence="10">
    <location>
        <begin position="113"/>
        <end position="176"/>
    </location>
</feature>
<dbReference type="GO" id="GO:0042256">
    <property type="term" value="P:cytosolic ribosome assembly"/>
    <property type="evidence" value="ECO:0007669"/>
    <property type="project" value="InterPro"/>
</dbReference>
<evidence type="ECO:0000256" key="5">
    <source>
        <dbReference type="ARBA" id="ARBA00022517"/>
    </source>
</evidence>
<dbReference type="SUPFAM" id="SSF89895">
    <property type="entry name" value="FYSH domain"/>
    <property type="match status" value="1"/>
</dbReference>
<comment type="subunit">
    <text evidence="7">Associates with the 60S ribosomal subunit.</text>
</comment>
<dbReference type="GO" id="GO:0005737">
    <property type="term" value="C:cytoplasm"/>
    <property type="evidence" value="ECO:0007669"/>
    <property type="project" value="UniProtKB-SubCell"/>
</dbReference>
<dbReference type="Pfam" id="PF09377">
    <property type="entry name" value="SBDS_domain_II"/>
    <property type="match status" value="1"/>
</dbReference>
<evidence type="ECO:0000313" key="13">
    <source>
        <dbReference type="Proteomes" id="UP000703661"/>
    </source>
</evidence>
<dbReference type="InterPro" id="IPR019783">
    <property type="entry name" value="SDO1/SBDS_N"/>
</dbReference>
<feature type="domain" description="Ribosome maturation protein SDO1/SBDS N-terminal" evidence="9">
    <location>
        <begin position="18"/>
        <end position="104"/>
    </location>
</feature>
<dbReference type="FunFam" id="1.10.10.900:FF:000001">
    <property type="entry name" value="SBDS, ribosome maturation factor"/>
    <property type="match status" value="1"/>
</dbReference>
<comment type="subcellular location">
    <subcellularLocation>
        <location evidence="2">Cytoplasm</location>
    </subcellularLocation>
    <subcellularLocation>
        <location evidence="1">Nucleus</location>
    </subcellularLocation>
</comment>
<evidence type="ECO:0000313" key="12">
    <source>
        <dbReference type="EMBL" id="KAG0015590.1"/>
    </source>
</evidence>
<dbReference type="Pfam" id="PF01172">
    <property type="entry name" value="SBDS_N"/>
    <property type="match status" value="1"/>
</dbReference>
<evidence type="ECO:0000256" key="3">
    <source>
        <dbReference type="ARBA" id="ARBA00007433"/>
    </source>
</evidence>
<dbReference type="Pfam" id="PF20268">
    <property type="entry name" value="SBDS_C"/>
    <property type="match status" value="1"/>
</dbReference>
<name>A0A9P6T084_9FUNG</name>
<keyword evidence="4" id="KW-0963">Cytoplasm</keyword>
<sequence length="255" mass="28986">MSESETGDAPNSQIKLTNVSIVRYRKGGKRFEIACYKNKVMEWRNGVEKDLGEVMQIDNVFLNVSKGQAANKDDLMKCFKTEDRNAIILEILKKGEMQVGEKERSTMLEGMYRDIATTVAEKCVNPETKRPYTVTMIEKAMADLHLSVNPSRSAKSQALDVIKQLLEKKTIPIARAQMRVRIIVPSKDGKRIKEKLMTMIASKEDEDLGENYEWTCLIDPGQFRPINELLQAETKGKGQLEMLSLTETKQGDEMF</sequence>
<dbReference type="AlphaFoldDB" id="A0A9P6T084"/>
<evidence type="ECO:0000256" key="4">
    <source>
        <dbReference type="ARBA" id="ARBA00022490"/>
    </source>
</evidence>
<dbReference type="Gene3D" id="1.10.10.900">
    <property type="entry name" value="SBDS protein C-terminal domain, subdomain 1"/>
    <property type="match status" value="1"/>
</dbReference>
<evidence type="ECO:0000256" key="6">
    <source>
        <dbReference type="ARBA" id="ARBA00023242"/>
    </source>
</evidence>
<evidence type="ECO:0000259" key="10">
    <source>
        <dbReference type="Pfam" id="PF09377"/>
    </source>
</evidence>
<reference evidence="12" key="1">
    <citation type="journal article" date="2020" name="Fungal Divers.">
        <title>Resolving the Mortierellaceae phylogeny through synthesis of multi-gene phylogenetics and phylogenomics.</title>
        <authorList>
            <person name="Vandepol N."/>
            <person name="Liber J."/>
            <person name="Desiro A."/>
            <person name="Na H."/>
            <person name="Kennedy M."/>
            <person name="Barry K."/>
            <person name="Grigoriev I.V."/>
            <person name="Miller A.N."/>
            <person name="O'Donnell K."/>
            <person name="Stajich J.E."/>
            <person name="Bonito G."/>
        </authorList>
    </citation>
    <scope>NUCLEOTIDE SEQUENCE</scope>
    <source>
        <strain evidence="12">NRRL 2769</strain>
    </source>
</reference>
<evidence type="ECO:0000256" key="1">
    <source>
        <dbReference type="ARBA" id="ARBA00004123"/>
    </source>
</evidence>
<comment type="caution">
    <text evidence="12">The sequence shown here is derived from an EMBL/GenBank/DDBJ whole genome shotgun (WGS) entry which is preliminary data.</text>
</comment>
<proteinExistence type="inferred from homology"/>
<dbReference type="NCBIfam" id="TIGR00291">
    <property type="entry name" value="RNA_SBDS"/>
    <property type="match status" value="1"/>
</dbReference>
<dbReference type="EMBL" id="JAAAID010000613">
    <property type="protein sequence ID" value="KAG0015590.1"/>
    <property type="molecule type" value="Genomic_DNA"/>
</dbReference>
<dbReference type="InterPro" id="IPR039100">
    <property type="entry name" value="Sdo1/SBDS-like"/>
</dbReference>
<dbReference type="Gene3D" id="3.30.1250.10">
    <property type="entry name" value="Ribosome maturation protein SBDS, N-terminal domain"/>
    <property type="match status" value="1"/>
</dbReference>
<protein>
    <recommendedName>
        <fullName evidence="8">Ribosome maturation protein SDO1</fullName>
    </recommendedName>
</protein>
<dbReference type="PANTHER" id="PTHR10927:SF1">
    <property type="entry name" value="RIBOSOME MATURATION PROTEIN SBDS"/>
    <property type="match status" value="1"/>
</dbReference>
<dbReference type="GO" id="GO:0005634">
    <property type="term" value="C:nucleus"/>
    <property type="evidence" value="ECO:0007669"/>
    <property type="project" value="UniProtKB-SubCell"/>
</dbReference>
<keyword evidence="13" id="KW-1185">Reference proteome</keyword>